<reference evidence="12" key="1">
    <citation type="submission" date="2020-10" db="EMBL/GenBank/DDBJ databases">
        <authorList>
            <person name="Gilroy R."/>
        </authorList>
    </citation>
    <scope>NUCLEOTIDE SEQUENCE</scope>
    <source>
        <strain evidence="12">ChiGjej1B1-22543</strain>
    </source>
</reference>
<dbReference type="Gene3D" id="3.40.50.300">
    <property type="entry name" value="P-loop containing nucleotide triphosphate hydrolases"/>
    <property type="match status" value="1"/>
</dbReference>
<evidence type="ECO:0000313" key="13">
    <source>
        <dbReference type="Proteomes" id="UP000824070"/>
    </source>
</evidence>
<dbReference type="PROSITE" id="PS50893">
    <property type="entry name" value="ABC_TRANSPORTER_2"/>
    <property type="match status" value="1"/>
</dbReference>
<keyword evidence="8 9" id="KW-0472">Membrane</keyword>
<dbReference type="InterPro" id="IPR036640">
    <property type="entry name" value="ABC1_TM_sf"/>
</dbReference>
<dbReference type="InterPro" id="IPR027417">
    <property type="entry name" value="P-loop_NTPase"/>
</dbReference>
<evidence type="ECO:0000256" key="3">
    <source>
        <dbReference type="ARBA" id="ARBA00022475"/>
    </source>
</evidence>
<evidence type="ECO:0000256" key="7">
    <source>
        <dbReference type="ARBA" id="ARBA00022989"/>
    </source>
</evidence>
<dbReference type="GO" id="GO:0016887">
    <property type="term" value="F:ATP hydrolysis activity"/>
    <property type="evidence" value="ECO:0007669"/>
    <property type="project" value="InterPro"/>
</dbReference>
<feature type="domain" description="ABC transporter" evidence="10">
    <location>
        <begin position="384"/>
        <end position="619"/>
    </location>
</feature>
<dbReference type="Proteomes" id="UP000824070">
    <property type="component" value="Unassembled WGS sequence"/>
</dbReference>
<feature type="transmembrane region" description="Helical" evidence="9">
    <location>
        <begin position="178"/>
        <end position="198"/>
    </location>
</feature>
<dbReference type="EMBL" id="DVMV01000038">
    <property type="protein sequence ID" value="HIU45536.1"/>
    <property type="molecule type" value="Genomic_DNA"/>
</dbReference>
<comment type="caution">
    <text evidence="12">The sequence shown here is derived from an EMBL/GenBank/DDBJ whole genome shotgun (WGS) entry which is preliminary data.</text>
</comment>
<keyword evidence="5" id="KW-0547">Nucleotide-binding</keyword>
<protein>
    <submittedName>
        <fullName evidence="12">ABC transporter ATP-binding protein</fullName>
    </submittedName>
</protein>
<feature type="transmembrane region" description="Helical" evidence="9">
    <location>
        <begin position="289"/>
        <end position="310"/>
    </location>
</feature>
<proteinExistence type="predicted"/>
<keyword evidence="3" id="KW-1003">Cell membrane</keyword>
<dbReference type="Pfam" id="PF00005">
    <property type="entry name" value="ABC_tran"/>
    <property type="match status" value="1"/>
</dbReference>
<dbReference type="InterPro" id="IPR003439">
    <property type="entry name" value="ABC_transporter-like_ATP-bd"/>
</dbReference>
<feature type="transmembrane region" description="Helical" evidence="9">
    <location>
        <begin position="322"/>
        <end position="349"/>
    </location>
</feature>
<feature type="transmembrane region" description="Helical" evidence="9">
    <location>
        <begin position="12"/>
        <end position="34"/>
    </location>
</feature>
<evidence type="ECO:0000256" key="6">
    <source>
        <dbReference type="ARBA" id="ARBA00022840"/>
    </source>
</evidence>
<reference evidence="12" key="2">
    <citation type="journal article" date="2021" name="PeerJ">
        <title>Extensive microbial diversity within the chicken gut microbiome revealed by metagenomics and culture.</title>
        <authorList>
            <person name="Gilroy R."/>
            <person name="Ravi A."/>
            <person name="Getino M."/>
            <person name="Pursley I."/>
            <person name="Horton D.L."/>
            <person name="Alikhan N.F."/>
            <person name="Baker D."/>
            <person name="Gharbi K."/>
            <person name="Hall N."/>
            <person name="Watson M."/>
            <person name="Adriaenssens E.M."/>
            <person name="Foster-Nyarko E."/>
            <person name="Jarju S."/>
            <person name="Secka A."/>
            <person name="Antonio M."/>
            <person name="Oren A."/>
            <person name="Chaudhuri R.R."/>
            <person name="La Ragione R."/>
            <person name="Hildebrand F."/>
            <person name="Pallen M.J."/>
        </authorList>
    </citation>
    <scope>NUCLEOTIDE SEQUENCE</scope>
    <source>
        <strain evidence="12">ChiGjej1B1-22543</strain>
    </source>
</reference>
<feature type="domain" description="ABC transmembrane type-1" evidence="11">
    <location>
        <begin position="96"/>
        <end position="351"/>
    </location>
</feature>
<dbReference type="PANTHER" id="PTHR43394:SF1">
    <property type="entry name" value="ATP-BINDING CASSETTE SUB-FAMILY B MEMBER 10, MITOCHONDRIAL"/>
    <property type="match status" value="1"/>
</dbReference>
<evidence type="ECO:0000259" key="10">
    <source>
        <dbReference type="PROSITE" id="PS50893"/>
    </source>
</evidence>
<feature type="transmembrane region" description="Helical" evidence="9">
    <location>
        <begin position="111"/>
        <end position="138"/>
    </location>
</feature>
<dbReference type="PROSITE" id="PS00211">
    <property type="entry name" value="ABC_TRANSPORTER_1"/>
    <property type="match status" value="1"/>
</dbReference>
<dbReference type="InterPro" id="IPR039421">
    <property type="entry name" value="Type_1_exporter"/>
</dbReference>
<evidence type="ECO:0000256" key="5">
    <source>
        <dbReference type="ARBA" id="ARBA00022741"/>
    </source>
</evidence>
<dbReference type="GO" id="GO:0005524">
    <property type="term" value="F:ATP binding"/>
    <property type="evidence" value="ECO:0007669"/>
    <property type="project" value="UniProtKB-KW"/>
</dbReference>
<dbReference type="SUPFAM" id="SSF90123">
    <property type="entry name" value="ABC transporter transmembrane region"/>
    <property type="match status" value="1"/>
</dbReference>
<evidence type="ECO:0000256" key="1">
    <source>
        <dbReference type="ARBA" id="ARBA00004651"/>
    </source>
</evidence>
<dbReference type="FunFam" id="3.40.50.300:FF:000854">
    <property type="entry name" value="Multidrug ABC transporter ATP-binding protein"/>
    <property type="match status" value="1"/>
</dbReference>
<accession>A0A9D1LPD3</accession>
<evidence type="ECO:0000259" key="11">
    <source>
        <dbReference type="PROSITE" id="PS50929"/>
    </source>
</evidence>
<dbReference type="GO" id="GO:0005886">
    <property type="term" value="C:plasma membrane"/>
    <property type="evidence" value="ECO:0007669"/>
    <property type="project" value="UniProtKB-SubCell"/>
</dbReference>
<feature type="transmembrane region" description="Helical" evidence="9">
    <location>
        <begin position="210"/>
        <end position="231"/>
    </location>
</feature>
<dbReference type="Gene3D" id="1.20.1560.10">
    <property type="entry name" value="ABC transporter type 1, transmembrane domain"/>
    <property type="match status" value="1"/>
</dbReference>
<name>A0A9D1LPD3_9FIRM</name>
<evidence type="ECO:0000256" key="8">
    <source>
        <dbReference type="ARBA" id="ARBA00023136"/>
    </source>
</evidence>
<keyword evidence="7 9" id="KW-1133">Transmembrane helix</keyword>
<dbReference type="GO" id="GO:0015421">
    <property type="term" value="F:ABC-type oligopeptide transporter activity"/>
    <property type="evidence" value="ECO:0007669"/>
    <property type="project" value="TreeGrafter"/>
</dbReference>
<dbReference type="CDD" id="cd18548">
    <property type="entry name" value="ABC_6TM_Tm287_like"/>
    <property type="match status" value="1"/>
</dbReference>
<gene>
    <name evidence="12" type="ORF">IAC52_04495</name>
</gene>
<comment type="subcellular location">
    <subcellularLocation>
        <location evidence="1">Cell membrane</location>
        <topology evidence="1">Multi-pass membrane protein</topology>
    </subcellularLocation>
</comment>
<dbReference type="InterPro" id="IPR003593">
    <property type="entry name" value="AAA+_ATPase"/>
</dbReference>
<evidence type="ECO:0000313" key="12">
    <source>
        <dbReference type="EMBL" id="HIU45536.1"/>
    </source>
</evidence>
<keyword evidence="4 9" id="KW-0812">Transmembrane</keyword>
<dbReference type="AlphaFoldDB" id="A0A9D1LPD3"/>
<keyword evidence="2" id="KW-0813">Transport</keyword>
<evidence type="ECO:0000256" key="2">
    <source>
        <dbReference type="ARBA" id="ARBA00022448"/>
    </source>
</evidence>
<dbReference type="InterPro" id="IPR011527">
    <property type="entry name" value="ABC1_TM_dom"/>
</dbReference>
<dbReference type="PROSITE" id="PS50929">
    <property type="entry name" value="ABC_TM1F"/>
    <property type="match status" value="1"/>
</dbReference>
<organism evidence="12 13">
    <name type="scientific">Candidatus Alloenteromonas pullicola</name>
    <dbReference type="NCBI Taxonomy" id="2840784"/>
    <lineage>
        <taxon>Bacteria</taxon>
        <taxon>Bacillati</taxon>
        <taxon>Bacillota</taxon>
        <taxon>Bacillota incertae sedis</taxon>
        <taxon>Candidatus Alloenteromonas</taxon>
    </lineage>
</organism>
<keyword evidence="6 12" id="KW-0067">ATP-binding</keyword>
<dbReference type="Pfam" id="PF00664">
    <property type="entry name" value="ABC_membrane"/>
    <property type="match status" value="1"/>
</dbReference>
<dbReference type="SUPFAM" id="SSF52540">
    <property type="entry name" value="P-loop containing nucleoside triphosphate hydrolases"/>
    <property type="match status" value="1"/>
</dbReference>
<dbReference type="PANTHER" id="PTHR43394">
    <property type="entry name" value="ATP-DEPENDENT PERMEASE MDL1, MITOCHONDRIAL"/>
    <property type="match status" value="1"/>
</dbReference>
<evidence type="ECO:0000256" key="4">
    <source>
        <dbReference type="ARBA" id="ARBA00022692"/>
    </source>
</evidence>
<dbReference type="SMART" id="SM00382">
    <property type="entry name" value="AAA"/>
    <property type="match status" value="1"/>
</dbReference>
<sequence>MLKMFKRFRPMDWGFVIAIIGLTILQVWCTMMMVDYMADLIGSITYLSYKMDPSQLGEQFMAIFNSPAIGGDWDKLVQMLQSSGAMDSDALSRIAAIAESKVGDIWYNGGMMLLVTASCAIIQTGVSILASVVAAHFATSTRSDLNNKVSEFGLFEINKFSTASLVTRSTNDIEQVQMTMLLMMRMVFAAPITAIWAICKIESASWQLTIAVALAIVLLVVALSILMVAVLPKFKVSQRFVDRLNGITRENINGIRVVHAYNAEGYQEKKFGKANDDLTKLNLFTGRMIGLLSPIMIIIMDGVTLAIYWVGASLINAGEIDYATVTSFTMLATQIIMSFMMLLMMFVLWPRASVSAKRINEVIGTKPSIVDPANPMVPDKLGTIEFDHVSFRYADGEDDVLHDISFKAEKGQVIAIIGATGSGKSTLVNLIARLFDATGGTVKVDGADVKHMSQKELRSRIGFVPQRGLLFSGTIASNIAFGEDSLSEEKMKEAADIACASEFIAKMDGGFNAPIAQGGTNVSGGQRQRLCIARAVATDPEIYVFDDSFSALDFKTDLAVRTNIREHSKEATRVIVAQRIGTIMDADLIIVLDEGKAVGMGTHEQLLRDCPTYRDIALSQLSKEELGL</sequence>
<dbReference type="InterPro" id="IPR017871">
    <property type="entry name" value="ABC_transporter-like_CS"/>
</dbReference>
<evidence type="ECO:0000256" key="9">
    <source>
        <dbReference type="SAM" id="Phobius"/>
    </source>
</evidence>